<reference evidence="2" key="2">
    <citation type="submission" date="2015-01" db="EMBL/GenBank/DDBJ databases">
        <title>Evolutionary Origins and Diversification of the Mycorrhizal Mutualists.</title>
        <authorList>
            <consortium name="DOE Joint Genome Institute"/>
            <consortium name="Mycorrhizal Genomics Consortium"/>
            <person name="Kohler A."/>
            <person name="Kuo A."/>
            <person name="Nagy L.G."/>
            <person name="Floudas D."/>
            <person name="Copeland A."/>
            <person name="Barry K.W."/>
            <person name="Cichocki N."/>
            <person name="Veneault-Fourrey C."/>
            <person name="LaButti K."/>
            <person name="Lindquist E.A."/>
            <person name="Lipzen A."/>
            <person name="Lundell T."/>
            <person name="Morin E."/>
            <person name="Murat C."/>
            <person name="Riley R."/>
            <person name="Ohm R."/>
            <person name="Sun H."/>
            <person name="Tunlid A."/>
            <person name="Henrissat B."/>
            <person name="Grigoriev I.V."/>
            <person name="Hibbett D.S."/>
            <person name="Martin F."/>
        </authorList>
    </citation>
    <scope>NUCLEOTIDE SEQUENCE [LARGE SCALE GENOMIC DNA]</scope>
    <source>
        <strain evidence="2">Ve08.2h10</strain>
    </source>
</reference>
<dbReference type="Proteomes" id="UP000054538">
    <property type="component" value="Unassembled WGS sequence"/>
</dbReference>
<dbReference type="HOGENOM" id="CLU_125775_1_0_1"/>
<reference evidence="1 2" key="1">
    <citation type="submission" date="2014-04" db="EMBL/GenBank/DDBJ databases">
        <authorList>
            <consortium name="DOE Joint Genome Institute"/>
            <person name="Kuo A."/>
            <person name="Kohler A."/>
            <person name="Jargeat P."/>
            <person name="Nagy L.G."/>
            <person name="Floudas D."/>
            <person name="Copeland A."/>
            <person name="Barry K.W."/>
            <person name="Cichocki N."/>
            <person name="Veneault-Fourrey C."/>
            <person name="LaButti K."/>
            <person name="Lindquist E.A."/>
            <person name="Lipzen A."/>
            <person name="Lundell T."/>
            <person name="Morin E."/>
            <person name="Murat C."/>
            <person name="Sun H."/>
            <person name="Tunlid A."/>
            <person name="Henrissat B."/>
            <person name="Grigoriev I.V."/>
            <person name="Hibbett D.S."/>
            <person name="Martin F."/>
            <person name="Nordberg H.P."/>
            <person name="Cantor M.N."/>
            <person name="Hua S.X."/>
        </authorList>
    </citation>
    <scope>NUCLEOTIDE SEQUENCE [LARGE SCALE GENOMIC DNA]</scope>
    <source>
        <strain evidence="1 2">Ve08.2h10</strain>
    </source>
</reference>
<protein>
    <submittedName>
        <fullName evidence="1">Uncharacterized protein</fullName>
    </submittedName>
</protein>
<proteinExistence type="predicted"/>
<dbReference type="AlphaFoldDB" id="A0A0D0BYK4"/>
<dbReference type="EMBL" id="KN827589">
    <property type="protein sequence ID" value="KIK76252.1"/>
    <property type="molecule type" value="Genomic_DNA"/>
</dbReference>
<organism evidence="1 2">
    <name type="scientific">Paxillus rubicundulus Ve08.2h10</name>
    <dbReference type="NCBI Taxonomy" id="930991"/>
    <lineage>
        <taxon>Eukaryota</taxon>
        <taxon>Fungi</taxon>
        <taxon>Dikarya</taxon>
        <taxon>Basidiomycota</taxon>
        <taxon>Agaricomycotina</taxon>
        <taxon>Agaricomycetes</taxon>
        <taxon>Agaricomycetidae</taxon>
        <taxon>Boletales</taxon>
        <taxon>Paxilineae</taxon>
        <taxon>Paxillaceae</taxon>
        <taxon>Paxillus</taxon>
    </lineage>
</organism>
<keyword evidence="2" id="KW-1185">Reference proteome</keyword>
<sequence>MLSASPFTPTVMLMPTNSGIEVPEIIPWFNSHKQHIKKNLHGVKGDFGPELDARGFIHISQPSCDYMSTQALQDMLRIKMGTAILILQCVQADLQAIHSGTSVV</sequence>
<name>A0A0D0BYK4_9AGAM</name>
<gene>
    <name evidence="1" type="ORF">PAXRUDRAFT_170478</name>
</gene>
<dbReference type="InParanoid" id="A0A0D0BYK4"/>
<accession>A0A0D0BYK4</accession>
<evidence type="ECO:0000313" key="2">
    <source>
        <dbReference type="Proteomes" id="UP000054538"/>
    </source>
</evidence>
<evidence type="ECO:0000313" key="1">
    <source>
        <dbReference type="EMBL" id="KIK76252.1"/>
    </source>
</evidence>
<dbReference type="OrthoDB" id="2690116at2759"/>